<accession>A0A2P2CCC7</accession>
<dbReference type="InterPro" id="IPR035437">
    <property type="entry name" value="SNase_OB-fold_sf"/>
</dbReference>
<organism evidence="6">
    <name type="scientific">metagenome</name>
    <dbReference type="NCBI Taxonomy" id="256318"/>
    <lineage>
        <taxon>unclassified sequences</taxon>
        <taxon>metagenomes</taxon>
    </lineage>
</organism>
<dbReference type="GO" id="GO:1990599">
    <property type="term" value="F:3' overhang single-stranded DNA endodeoxyribonuclease activity"/>
    <property type="evidence" value="ECO:0007669"/>
    <property type="project" value="UniProtKB-EC"/>
</dbReference>
<dbReference type="PROSITE" id="PS01123">
    <property type="entry name" value="TNASE_1"/>
    <property type="match status" value="1"/>
</dbReference>
<dbReference type="GO" id="GO:0003676">
    <property type="term" value="F:nucleic acid binding"/>
    <property type="evidence" value="ECO:0007669"/>
    <property type="project" value="InterPro"/>
</dbReference>
<feature type="compositionally biased region" description="Pro residues" evidence="4">
    <location>
        <begin position="81"/>
        <end position="93"/>
    </location>
</feature>
<protein>
    <submittedName>
        <fullName evidence="6">Thermonuclease (Modular protein)</fullName>
        <ecNumber evidence="6">3.1.31.1</ecNumber>
    </submittedName>
</protein>
<dbReference type="Gene3D" id="2.40.50.90">
    <property type="match status" value="1"/>
</dbReference>
<sequence>MRRLALLVLVLLGASVLVLPPASAADMDCGDFATQGEAQAFFVAAGAGDPHRLDSDGDGIACEGNPCPCSTTLVPLVGSPTPTPTPTPTPVAPTPSATPTTDPLGSGNSGPTRRDVARVVRVTDGDTLKVRLAGGTEEYVRLIGIDTPEVHGRRECGGSHASRAMTRLTPVGSRVMLVSDPTQADRDRYDRLLRYVQRRGKDVGRAQVLSGHAQVYVYRNDPFTRTSSYERAEKRAQSARRGSWAGCWR</sequence>
<dbReference type="EC" id="3.1.31.1" evidence="6"/>
<dbReference type="AlphaFoldDB" id="A0A2P2CCC7"/>
<dbReference type="PANTHER" id="PTHR12302:SF3">
    <property type="entry name" value="SERINE_THREONINE-PROTEIN KINASE 31"/>
    <property type="match status" value="1"/>
</dbReference>
<dbReference type="SUPFAM" id="SSF50199">
    <property type="entry name" value="Staphylococcal nuclease"/>
    <property type="match status" value="1"/>
</dbReference>
<dbReference type="InterPro" id="IPR002071">
    <property type="entry name" value="Thermonucl_AS"/>
</dbReference>
<dbReference type="Pfam" id="PF00565">
    <property type="entry name" value="SNase"/>
    <property type="match status" value="1"/>
</dbReference>
<keyword evidence="2" id="KW-0255">Endonuclease</keyword>
<dbReference type="EMBL" id="CZKB01000011">
    <property type="protein sequence ID" value="CUR59643.1"/>
    <property type="molecule type" value="Genomic_DNA"/>
</dbReference>
<proteinExistence type="predicted"/>
<evidence type="ECO:0000256" key="4">
    <source>
        <dbReference type="SAM" id="MobiDB-lite"/>
    </source>
</evidence>
<dbReference type="InterPro" id="IPR008613">
    <property type="entry name" value="Excalibur_Ca-bd_domain"/>
</dbReference>
<evidence type="ECO:0000256" key="1">
    <source>
        <dbReference type="ARBA" id="ARBA00022722"/>
    </source>
</evidence>
<dbReference type="InterPro" id="IPR016071">
    <property type="entry name" value="Staphylococal_nuclease_OB-fold"/>
</dbReference>
<reference evidence="6" key="1">
    <citation type="submission" date="2015-08" db="EMBL/GenBank/DDBJ databases">
        <authorList>
            <person name="Babu N.S."/>
            <person name="Beckwith C.J."/>
            <person name="Beseler K.G."/>
            <person name="Brison A."/>
            <person name="Carone J.V."/>
            <person name="Caskin T.P."/>
            <person name="Diamond M."/>
            <person name="Durham M.E."/>
            <person name="Foxe J.M."/>
            <person name="Go M."/>
            <person name="Henderson B.A."/>
            <person name="Jones I.B."/>
            <person name="McGettigan J.A."/>
            <person name="Micheletti S.J."/>
            <person name="Nasrallah M.E."/>
            <person name="Ortiz D."/>
            <person name="Piller C.R."/>
            <person name="Privatt S.R."/>
            <person name="Schneider S.L."/>
            <person name="Sharp S."/>
            <person name="Smith T.C."/>
            <person name="Stanton J.D."/>
            <person name="Ullery H.E."/>
            <person name="Wilson R.J."/>
            <person name="Serrano M.G."/>
            <person name="Buck G."/>
            <person name="Lee V."/>
            <person name="Wang Y."/>
            <person name="Carvalho R."/>
            <person name="Voegtly L."/>
            <person name="Shi R."/>
            <person name="Duckworth R."/>
            <person name="Johnson A."/>
            <person name="Loviza R."/>
            <person name="Walstead R."/>
            <person name="Shah Z."/>
            <person name="Kiflezghi M."/>
            <person name="Wade K."/>
            <person name="Ball S.L."/>
            <person name="Bradley K.W."/>
            <person name="Asai D.J."/>
            <person name="Bowman C.A."/>
            <person name="Russell D.A."/>
            <person name="Pope W.H."/>
            <person name="Jacobs-Sera D."/>
            <person name="Hendrix R.W."/>
            <person name="Hatfull G.F."/>
        </authorList>
    </citation>
    <scope>NUCLEOTIDE SEQUENCE</scope>
</reference>
<gene>
    <name evidence="6" type="ORF">NOCA1190012</name>
</gene>
<dbReference type="SMART" id="SM00318">
    <property type="entry name" value="SNc"/>
    <property type="match status" value="1"/>
</dbReference>
<feature type="region of interest" description="Disordered" evidence="4">
    <location>
        <begin position="78"/>
        <end position="115"/>
    </location>
</feature>
<dbReference type="PROSITE" id="PS50830">
    <property type="entry name" value="TNASE_3"/>
    <property type="match status" value="1"/>
</dbReference>
<feature type="compositionally biased region" description="Low complexity" evidence="4">
    <location>
        <begin position="94"/>
        <end position="104"/>
    </location>
</feature>
<evidence type="ECO:0000313" key="6">
    <source>
        <dbReference type="EMBL" id="CUR59643.1"/>
    </source>
</evidence>
<dbReference type="PANTHER" id="PTHR12302">
    <property type="entry name" value="EBNA2 BINDING PROTEIN P100"/>
    <property type="match status" value="1"/>
</dbReference>
<evidence type="ECO:0000259" key="5">
    <source>
        <dbReference type="PROSITE" id="PS50830"/>
    </source>
</evidence>
<feature type="domain" description="TNase-like" evidence="5">
    <location>
        <begin position="113"/>
        <end position="246"/>
    </location>
</feature>
<keyword evidence="3 6" id="KW-0378">Hydrolase</keyword>
<name>A0A2P2CCC7_9ZZZZ</name>
<dbReference type="Pfam" id="PF05901">
    <property type="entry name" value="Excalibur"/>
    <property type="match status" value="1"/>
</dbReference>
<evidence type="ECO:0000256" key="2">
    <source>
        <dbReference type="ARBA" id="ARBA00022759"/>
    </source>
</evidence>
<keyword evidence="1" id="KW-0540">Nuclease</keyword>
<evidence type="ECO:0000256" key="3">
    <source>
        <dbReference type="ARBA" id="ARBA00022801"/>
    </source>
</evidence>